<evidence type="ECO:0000313" key="4">
    <source>
        <dbReference type="Proteomes" id="UP000789405"/>
    </source>
</evidence>
<feature type="transmembrane region" description="Helical" evidence="2">
    <location>
        <begin position="79"/>
        <end position="98"/>
    </location>
</feature>
<dbReference type="Proteomes" id="UP000789405">
    <property type="component" value="Unassembled WGS sequence"/>
</dbReference>
<evidence type="ECO:0000256" key="2">
    <source>
        <dbReference type="SAM" id="Phobius"/>
    </source>
</evidence>
<feature type="transmembrane region" description="Helical" evidence="2">
    <location>
        <begin position="55"/>
        <end position="73"/>
    </location>
</feature>
<reference evidence="3" key="1">
    <citation type="submission" date="2021-06" db="EMBL/GenBank/DDBJ databases">
        <authorList>
            <person name="Kallberg Y."/>
            <person name="Tangrot J."/>
            <person name="Rosling A."/>
        </authorList>
    </citation>
    <scope>NUCLEOTIDE SEQUENCE</scope>
    <source>
        <strain evidence="3">MA453B</strain>
    </source>
</reference>
<keyword evidence="2" id="KW-0472">Membrane</keyword>
<protein>
    <submittedName>
        <fullName evidence="3">25609_t:CDS:1</fullName>
    </submittedName>
</protein>
<dbReference type="OrthoDB" id="2431269at2759"/>
<dbReference type="AlphaFoldDB" id="A0A9N9NJ00"/>
<evidence type="ECO:0000256" key="1">
    <source>
        <dbReference type="SAM" id="MobiDB-lite"/>
    </source>
</evidence>
<feature type="compositionally biased region" description="Basic and acidic residues" evidence="1">
    <location>
        <begin position="230"/>
        <end position="241"/>
    </location>
</feature>
<gene>
    <name evidence="3" type="ORF">DERYTH_LOCUS15431</name>
</gene>
<dbReference type="EMBL" id="CAJVPY010012507">
    <property type="protein sequence ID" value="CAG8734580.1"/>
    <property type="molecule type" value="Genomic_DNA"/>
</dbReference>
<keyword evidence="2" id="KW-1133">Transmembrane helix</keyword>
<keyword evidence="2" id="KW-0812">Transmembrane</keyword>
<organism evidence="3 4">
    <name type="scientific">Dentiscutata erythropus</name>
    <dbReference type="NCBI Taxonomy" id="1348616"/>
    <lineage>
        <taxon>Eukaryota</taxon>
        <taxon>Fungi</taxon>
        <taxon>Fungi incertae sedis</taxon>
        <taxon>Mucoromycota</taxon>
        <taxon>Glomeromycotina</taxon>
        <taxon>Glomeromycetes</taxon>
        <taxon>Diversisporales</taxon>
        <taxon>Gigasporaceae</taxon>
        <taxon>Dentiscutata</taxon>
    </lineage>
</organism>
<comment type="caution">
    <text evidence="3">The sequence shown here is derived from an EMBL/GenBank/DDBJ whole genome shotgun (WGS) entry which is preliminary data.</text>
</comment>
<name>A0A9N9NJ00_9GLOM</name>
<accession>A0A9N9NJ00</accession>
<proteinExistence type="predicted"/>
<feature type="non-terminal residue" evidence="3">
    <location>
        <position position="1"/>
    </location>
</feature>
<evidence type="ECO:0000313" key="3">
    <source>
        <dbReference type="EMBL" id="CAG8734580.1"/>
    </source>
</evidence>
<feature type="region of interest" description="Disordered" evidence="1">
    <location>
        <begin position="224"/>
        <end position="247"/>
    </location>
</feature>
<feature type="transmembrane region" description="Helical" evidence="2">
    <location>
        <begin position="18"/>
        <end position="35"/>
    </location>
</feature>
<sequence>EDSDSQNDLALNDNKIEAIFDLMGILLILLSIDAVHASNSRTATLTYFSLRMLSYFFQSLILALSIFFTYSIYKSTGDFFYVQYLITSLAFATANLLLDLINRHEPDILSSSEFVEIAIRTRTLSAVSIDQKEETITCAGKIVSVILAFIFGELMNHGILEDEYNFAVMTAVKEKLKLASICSQFIFCLIVRPSVLWIKSYLTALVIYASIDVKIRELRAEKRRNKHKVHEPPVDDEKHTEAVTNVV</sequence>
<keyword evidence="4" id="KW-1185">Reference proteome</keyword>